<protein>
    <submittedName>
        <fullName evidence="2">Maker411</fullName>
    </submittedName>
</protein>
<dbReference type="Proteomes" id="UP000494163">
    <property type="component" value="Chromosome 2L"/>
</dbReference>
<accession>A0A0M4E8H9</accession>
<feature type="compositionally biased region" description="Polar residues" evidence="1">
    <location>
        <begin position="44"/>
        <end position="63"/>
    </location>
</feature>
<dbReference type="EMBL" id="CP012523">
    <property type="protein sequence ID" value="ALC38314.1"/>
    <property type="molecule type" value="Genomic_DNA"/>
</dbReference>
<reference evidence="2 3" key="1">
    <citation type="submission" date="2015-08" db="EMBL/GenBank/DDBJ databases">
        <title>Ancestral chromatin configuration constrains chromatin evolution on differentiating sex chromosomes in Drosophila.</title>
        <authorList>
            <person name="Zhou Q."/>
            <person name="Bachtrog D."/>
        </authorList>
    </citation>
    <scope>NUCLEOTIDE SEQUENCE [LARGE SCALE GENOMIC DNA]</scope>
    <source>
        <tissue evidence="2">Whole larvae</tissue>
    </source>
</reference>
<evidence type="ECO:0000256" key="1">
    <source>
        <dbReference type="SAM" id="MobiDB-lite"/>
    </source>
</evidence>
<proteinExistence type="predicted"/>
<dbReference type="OrthoDB" id="7862203at2759"/>
<evidence type="ECO:0000313" key="2">
    <source>
        <dbReference type="EMBL" id="ALC38314.1"/>
    </source>
</evidence>
<name>A0A0M4E8H9_DROBS</name>
<feature type="region of interest" description="Disordered" evidence="1">
    <location>
        <begin position="30"/>
        <end position="80"/>
    </location>
</feature>
<dbReference type="AlphaFoldDB" id="A0A0M4E8H9"/>
<evidence type="ECO:0000313" key="3">
    <source>
        <dbReference type="Proteomes" id="UP000494163"/>
    </source>
</evidence>
<sequence length="150" mass="16889">METYGMPAPDDPTIDCYQQYVQQTGYRHEKDLYPSSPVGGANPYDNNENEWNQGACSSYQNSAPAAYSGRGYQQPEQSQMYSRNGLYSPMEKRSAGGDCYYKSLSGLGNNYPRNGLYSPMETRSAGGDYYASLPGLGKYERQPRKRHLWS</sequence>
<organism evidence="2 3">
    <name type="scientific">Drosophila busckii</name>
    <name type="common">Fruit fly</name>
    <dbReference type="NCBI Taxonomy" id="30019"/>
    <lineage>
        <taxon>Eukaryota</taxon>
        <taxon>Metazoa</taxon>
        <taxon>Ecdysozoa</taxon>
        <taxon>Arthropoda</taxon>
        <taxon>Hexapoda</taxon>
        <taxon>Insecta</taxon>
        <taxon>Pterygota</taxon>
        <taxon>Neoptera</taxon>
        <taxon>Endopterygota</taxon>
        <taxon>Diptera</taxon>
        <taxon>Brachycera</taxon>
        <taxon>Muscomorpha</taxon>
        <taxon>Ephydroidea</taxon>
        <taxon>Drosophilidae</taxon>
        <taxon>Drosophila</taxon>
    </lineage>
</organism>
<keyword evidence="3" id="KW-1185">Reference proteome</keyword>
<gene>
    <name evidence="2" type="ORF">Dbus_chr2Lg399</name>
</gene>
<feature type="region of interest" description="Disordered" evidence="1">
    <location>
        <begin position="131"/>
        <end position="150"/>
    </location>
</feature>